<keyword evidence="1" id="KW-0472">Membrane</keyword>
<evidence type="ECO:0000256" key="1">
    <source>
        <dbReference type="SAM" id="Phobius"/>
    </source>
</evidence>
<keyword evidence="1" id="KW-0812">Transmembrane</keyword>
<protein>
    <submittedName>
        <fullName evidence="2">Uncharacterized protein</fullName>
    </submittedName>
</protein>
<evidence type="ECO:0000313" key="2">
    <source>
        <dbReference type="EMBL" id="PDQ34959.1"/>
    </source>
</evidence>
<evidence type="ECO:0000313" key="3">
    <source>
        <dbReference type="Proteomes" id="UP000219994"/>
    </source>
</evidence>
<gene>
    <name evidence="2" type="ORF">B5766_08690</name>
</gene>
<proteinExistence type="predicted"/>
<dbReference type="EMBL" id="NAEP01000043">
    <property type="protein sequence ID" value="PDQ34959.1"/>
    <property type="molecule type" value="Genomic_DNA"/>
</dbReference>
<name>A0A2A6FQF1_9MICO</name>
<comment type="caution">
    <text evidence="2">The sequence shown here is derived from an EMBL/GenBank/DDBJ whole genome shotgun (WGS) entry which is preliminary data.</text>
</comment>
<organism evidence="2 3">
    <name type="scientific">Candidatus Lumbricidiphila eiseniae</name>
    <dbReference type="NCBI Taxonomy" id="1969409"/>
    <lineage>
        <taxon>Bacteria</taxon>
        <taxon>Bacillati</taxon>
        <taxon>Actinomycetota</taxon>
        <taxon>Actinomycetes</taxon>
        <taxon>Micrococcales</taxon>
        <taxon>Microbacteriaceae</taxon>
        <taxon>Candidatus Lumbricidiphila</taxon>
    </lineage>
</organism>
<feature type="transmembrane region" description="Helical" evidence="1">
    <location>
        <begin position="27"/>
        <end position="46"/>
    </location>
</feature>
<dbReference type="Proteomes" id="UP000219994">
    <property type="component" value="Unassembled WGS sequence"/>
</dbReference>
<accession>A0A2A6FQF1</accession>
<sequence length="60" mass="6707">MLVADLAAAVTPAGITLFAMLAVPRPLLQTVLVVSVVGVVSFFIRFTMRRRWNRRRPPLD</sequence>
<keyword evidence="1" id="KW-1133">Transmembrane helix</keyword>
<dbReference type="AlphaFoldDB" id="A0A2A6FQF1"/>
<reference evidence="3" key="1">
    <citation type="submission" date="2017-03" db="EMBL/GenBank/DDBJ databases">
        <authorList>
            <person name="Lund M.B."/>
        </authorList>
    </citation>
    <scope>NUCLEOTIDE SEQUENCE [LARGE SCALE GENOMIC DNA]</scope>
</reference>